<dbReference type="EMBL" id="JAWXYG010000005">
    <property type="protein sequence ID" value="KAK4273524.1"/>
    <property type="molecule type" value="Genomic_DNA"/>
</dbReference>
<keyword evidence="3" id="KW-1185">Reference proteome</keyword>
<evidence type="ECO:0000313" key="2">
    <source>
        <dbReference type="EMBL" id="KAK4273524.1"/>
    </source>
</evidence>
<dbReference type="Proteomes" id="UP001293593">
    <property type="component" value="Unassembled WGS sequence"/>
</dbReference>
<organism evidence="2 3">
    <name type="scientific">Acacia crassicarpa</name>
    <name type="common">northern wattle</name>
    <dbReference type="NCBI Taxonomy" id="499986"/>
    <lineage>
        <taxon>Eukaryota</taxon>
        <taxon>Viridiplantae</taxon>
        <taxon>Streptophyta</taxon>
        <taxon>Embryophyta</taxon>
        <taxon>Tracheophyta</taxon>
        <taxon>Spermatophyta</taxon>
        <taxon>Magnoliopsida</taxon>
        <taxon>eudicotyledons</taxon>
        <taxon>Gunneridae</taxon>
        <taxon>Pentapetalae</taxon>
        <taxon>rosids</taxon>
        <taxon>fabids</taxon>
        <taxon>Fabales</taxon>
        <taxon>Fabaceae</taxon>
        <taxon>Caesalpinioideae</taxon>
        <taxon>mimosoid clade</taxon>
        <taxon>Acacieae</taxon>
        <taxon>Acacia</taxon>
    </lineage>
</organism>
<reference evidence="2" key="1">
    <citation type="submission" date="2023-10" db="EMBL/GenBank/DDBJ databases">
        <title>Chromosome-level genome of the transformable northern wattle, Acacia crassicarpa.</title>
        <authorList>
            <person name="Massaro I."/>
            <person name="Sinha N.R."/>
            <person name="Poethig S."/>
            <person name="Leichty A.R."/>
        </authorList>
    </citation>
    <scope>NUCLEOTIDE SEQUENCE</scope>
    <source>
        <strain evidence="2">Acra3RX</strain>
        <tissue evidence="2">Leaf</tissue>
    </source>
</reference>
<evidence type="ECO:0000256" key="1">
    <source>
        <dbReference type="SAM" id="MobiDB-lite"/>
    </source>
</evidence>
<accession>A0AAE1JSV9</accession>
<feature type="region of interest" description="Disordered" evidence="1">
    <location>
        <begin position="97"/>
        <end position="157"/>
    </location>
</feature>
<gene>
    <name evidence="2" type="ORF">QN277_021907</name>
</gene>
<dbReference type="GO" id="GO:0003909">
    <property type="term" value="F:DNA ligase activity"/>
    <property type="evidence" value="ECO:0007669"/>
    <property type="project" value="InterPro"/>
</dbReference>
<dbReference type="PROSITE" id="PS00697">
    <property type="entry name" value="DNA_LIGASE_A1"/>
    <property type="match status" value="1"/>
</dbReference>
<dbReference type="AlphaFoldDB" id="A0AAE1JSV9"/>
<feature type="region of interest" description="Disordered" evidence="1">
    <location>
        <begin position="190"/>
        <end position="231"/>
    </location>
</feature>
<protein>
    <submittedName>
        <fullName evidence="2">Uncharacterized protein</fullName>
    </submittedName>
</protein>
<feature type="compositionally biased region" description="Low complexity" evidence="1">
    <location>
        <begin position="213"/>
        <end position="222"/>
    </location>
</feature>
<dbReference type="InterPro" id="IPR016059">
    <property type="entry name" value="DNA_ligase_ATP-dep_CS"/>
</dbReference>
<comment type="caution">
    <text evidence="2">The sequence shown here is derived from an EMBL/GenBank/DDBJ whole genome shotgun (WGS) entry which is preliminary data.</text>
</comment>
<feature type="compositionally biased region" description="Basic and acidic residues" evidence="1">
    <location>
        <begin position="140"/>
        <end position="152"/>
    </location>
</feature>
<name>A0AAE1JSV9_9FABA</name>
<feature type="compositionally biased region" description="Basic and acidic residues" evidence="1">
    <location>
        <begin position="122"/>
        <end position="131"/>
    </location>
</feature>
<evidence type="ECO:0000313" key="3">
    <source>
        <dbReference type="Proteomes" id="UP001293593"/>
    </source>
</evidence>
<sequence>MGGYDHRFQTHTAFATTGSRTSEIFGPVTVSPNSIVSLEDYFNSGGHAPRKIVPVATKPYDDDYKHGSSTMAYPAGYDDELLRQTNPVHGTVIPVATRPYGGHEYPNSSPTKPYHAGDDDEWYRPHRDEYGHGPPKKANPARDEGKPREVPTKRRVVPVATRPNGLEYERSSPPARTDPAEMFIQNARFARASEGEHRAPKPSAKNPFPYPTSPSHHGPGSPVDARRRSATIDCREAEWKYNGQRV</sequence>
<proteinExistence type="predicted"/>